<dbReference type="Pfam" id="PF00440">
    <property type="entry name" value="TetR_N"/>
    <property type="match status" value="1"/>
</dbReference>
<evidence type="ECO:0000313" key="6">
    <source>
        <dbReference type="EMBL" id="MFB9622764.1"/>
    </source>
</evidence>
<dbReference type="Pfam" id="PF16859">
    <property type="entry name" value="TetR_C_11"/>
    <property type="match status" value="1"/>
</dbReference>
<dbReference type="SUPFAM" id="SSF48498">
    <property type="entry name" value="Tetracyclin repressor-like, C-terminal domain"/>
    <property type="match status" value="1"/>
</dbReference>
<keyword evidence="3" id="KW-0804">Transcription</keyword>
<evidence type="ECO:0000256" key="2">
    <source>
        <dbReference type="ARBA" id="ARBA00023125"/>
    </source>
</evidence>
<keyword evidence="1" id="KW-0805">Transcription regulation</keyword>
<feature type="domain" description="HTH tetR-type" evidence="5">
    <location>
        <begin position="26"/>
        <end position="86"/>
    </location>
</feature>
<evidence type="ECO:0000256" key="4">
    <source>
        <dbReference type="PROSITE-ProRule" id="PRU00335"/>
    </source>
</evidence>
<dbReference type="PANTHER" id="PTHR30055">
    <property type="entry name" value="HTH-TYPE TRANSCRIPTIONAL REGULATOR RUTR"/>
    <property type="match status" value="1"/>
</dbReference>
<dbReference type="PANTHER" id="PTHR30055:SF148">
    <property type="entry name" value="TETR-FAMILY TRANSCRIPTIONAL REGULATOR"/>
    <property type="match status" value="1"/>
</dbReference>
<dbReference type="Gene3D" id="1.10.357.10">
    <property type="entry name" value="Tetracycline Repressor, domain 2"/>
    <property type="match status" value="1"/>
</dbReference>
<name>A0ABV5RVF7_9ACTN</name>
<dbReference type="PRINTS" id="PR00455">
    <property type="entry name" value="HTHTETR"/>
</dbReference>
<comment type="caution">
    <text evidence="6">The sequence shown here is derived from an EMBL/GenBank/DDBJ whole genome shotgun (WGS) entry which is preliminary data.</text>
</comment>
<proteinExistence type="predicted"/>
<evidence type="ECO:0000313" key="7">
    <source>
        <dbReference type="Proteomes" id="UP001589532"/>
    </source>
</evidence>
<dbReference type="Proteomes" id="UP001589532">
    <property type="component" value="Unassembled WGS sequence"/>
</dbReference>
<dbReference type="PROSITE" id="PS50977">
    <property type="entry name" value="HTH_TETR_2"/>
    <property type="match status" value="1"/>
</dbReference>
<sequence>MAGEPLQDVQHLHADAATVRPGGRTARVREAVIDATIAELSEVGYAALRVDAVAERAGVNKTTIYRRWGNKVGLVSTALIERRGQLVPPADTGSLRGDLIELLKEIRLGLNVPWVAALLREAGPRTAANADLYELLDRFWPARFKVSGVIFERAVERGELPADTDPDFLLEMLSGPLYFHWLMLGHPLDDDFLERMADFILHGAQARPPGAGASESGGR</sequence>
<keyword evidence="2 4" id="KW-0238">DNA-binding</keyword>
<organism evidence="6 7">
    <name type="scientific">Nonomuraea helvata</name>
    <dbReference type="NCBI Taxonomy" id="37484"/>
    <lineage>
        <taxon>Bacteria</taxon>
        <taxon>Bacillati</taxon>
        <taxon>Actinomycetota</taxon>
        <taxon>Actinomycetes</taxon>
        <taxon>Streptosporangiales</taxon>
        <taxon>Streptosporangiaceae</taxon>
        <taxon>Nonomuraea</taxon>
    </lineage>
</organism>
<dbReference type="Gene3D" id="1.10.10.60">
    <property type="entry name" value="Homeodomain-like"/>
    <property type="match status" value="1"/>
</dbReference>
<evidence type="ECO:0000259" key="5">
    <source>
        <dbReference type="PROSITE" id="PS50977"/>
    </source>
</evidence>
<reference evidence="6 7" key="1">
    <citation type="submission" date="2024-09" db="EMBL/GenBank/DDBJ databases">
        <authorList>
            <person name="Sun Q."/>
            <person name="Mori K."/>
        </authorList>
    </citation>
    <scope>NUCLEOTIDE SEQUENCE [LARGE SCALE GENOMIC DNA]</scope>
    <source>
        <strain evidence="6 7">JCM 3143</strain>
    </source>
</reference>
<gene>
    <name evidence="6" type="ORF">ACFFSA_06705</name>
</gene>
<evidence type="ECO:0000256" key="1">
    <source>
        <dbReference type="ARBA" id="ARBA00023015"/>
    </source>
</evidence>
<dbReference type="RefSeq" id="WP_344987515.1">
    <property type="nucleotide sequence ID" value="NZ_BAAAXV010000001.1"/>
</dbReference>
<protein>
    <submittedName>
        <fullName evidence="6">TetR/AcrR family transcriptional regulator</fullName>
    </submittedName>
</protein>
<evidence type="ECO:0000256" key="3">
    <source>
        <dbReference type="ARBA" id="ARBA00023163"/>
    </source>
</evidence>
<accession>A0ABV5RVF7</accession>
<dbReference type="InterPro" id="IPR011075">
    <property type="entry name" value="TetR_C"/>
</dbReference>
<dbReference type="InterPro" id="IPR050109">
    <property type="entry name" value="HTH-type_TetR-like_transc_reg"/>
</dbReference>
<dbReference type="InterPro" id="IPR036271">
    <property type="entry name" value="Tet_transcr_reg_TetR-rel_C_sf"/>
</dbReference>
<dbReference type="InterPro" id="IPR009057">
    <property type="entry name" value="Homeodomain-like_sf"/>
</dbReference>
<keyword evidence="7" id="KW-1185">Reference proteome</keyword>
<dbReference type="EMBL" id="JBHMBW010000003">
    <property type="protein sequence ID" value="MFB9622764.1"/>
    <property type="molecule type" value="Genomic_DNA"/>
</dbReference>
<feature type="DNA-binding region" description="H-T-H motif" evidence="4">
    <location>
        <begin position="49"/>
        <end position="68"/>
    </location>
</feature>
<dbReference type="InterPro" id="IPR001647">
    <property type="entry name" value="HTH_TetR"/>
</dbReference>
<dbReference type="SUPFAM" id="SSF46689">
    <property type="entry name" value="Homeodomain-like"/>
    <property type="match status" value="1"/>
</dbReference>